<protein>
    <submittedName>
        <fullName evidence="1">Uncharacterized protein</fullName>
    </submittedName>
</protein>
<sequence>MIDQNSNQSSFEKFMTEIERVKKTGGVDLSIAEDLSLAVMNLISLEEHFFFTALKTGQDYYLDTMAEIRDQRRDLLATLLPNHEGETWCAAKHLLAATMRQIEVGNKFQTAQEPAEAKKMFERAYRTYAIFWALKLKLVEVSVNPTADQPDKKRLEDLVAELANCCDE</sequence>
<reference evidence="1 2" key="1">
    <citation type="submission" date="2017-09" db="EMBL/GenBank/DDBJ databases">
        <title>Depth-based differentiation of microbial function through sediment-hosted aquifers and enrichment of novel symbionts in the deep terrestrial subsurface.</title>
        <authorList>
            <person name="Probst A.J."/>
            <person name="Ladd B."/>
            <person name="Jarett J.K."/>
            <person name="Geller-Mcgrath D.E."/>
            <person name="Sieber C.M."/>
            <person name="Emerson J.B."/>
            <person name="Anantharaman K."/>
            <person name="Thomas B.C."/>
            <person name="Malmstrom R."/>
            <person name="Stieglmeier M."/>
            <person name="Klingl A."/>
            <person name="Woyke T."/>
            <person name="Ryan C.M."/>
            <person name="Banfield J.F."/>
        </authorList>
    </citation>
    <scope>NUCLEOTIDE SEQUENCE [LARGE SCALE GENOMIC DNA]</scope>
    <source>
        <strain evidence="1">CG10_big_fil_rev_8_21_14_0_10_49_38</strain>
    </source>
</reference>
<dbReference type="AlphaFoldDB" id="A0A2H0RJL1"/>
<accession>A0A2H0RJL1</accession>
<evidence type="ECO:0000313" key="2">
    <source>
        <dbReference type="Proteomes" id="UP000230431"/>
    </source>
</evidence>
<name>A0A2H0RJL1_9BACT</name>
<organism evidence="1 2">
    <name type="scientific">Candidatus Vogelbacteria bacterium CG10_big_fil_rev_8_21_14_0_10_49_38</name>
    <dbReference type="NCBI Taxonomy" id="1975043"/>
    <lineage>
        <taxon>Bacteria</taxon>
        <taxon>Candidatus Vogeliibacteriota</taxon>
    </lineage>
</organism>
<comment type="caution">
    <text evidence="1">The sequence shown here is derived from an EMBL/GenBank/DDBJ whole genome shotgun (WGS) entry which is preliminary data.</text>
</comment>
<gene>
    <name evidence="1" type="ORF">COV08_02275</name>
</gene>
<proteinExistence type="predicted"/>
<dbReference type="Proteomes" id="UP000230431">
    <property type="component" value="Unassembled WGS sequence"/>
</dbReference>
<evidence type="ECO:0000313" key="1">
    <source>
        <dbReference type="EMBL" id="PIR45965.1"/>
    </source>
</evidence>
<dbReference type="EMBL" id="PCYK01000017">
    <property type="protein sequence ID" value="PIR45965.1"/>
    <property type="molecule type" value="Genomic_DNA"/>
</dbReference>